<evidence type="ECO:0000313" key="1">
    <source>
        <dbReference type="EMBL" id="QQG35407.1"/>
    </source>
</evidence>
<organism evidence="1 2">
    <name type="scientific">Micavibrio aeruginosavorus</name>
    <dbReference type="NCBI Taxonomy" id="349221"/>
    <lineage>
        <taxon>Bacteria</taxon>
        <taxon>Pseudomonadati</taxon>
        <taxon>Bdellovibrionota</taxon>
        <taxon>Bdellovibrionia</taxon>
        <taxon>Bdellovibrionales</taxon>
        <taxon>Pseudobdellovibrionaceae</taxon>
        <taxon>Micavibrio</taxon>
    </lineage>
</organism>
<accession>A0A7T5R0S1</accession>
<dbReference type="AlphaFoldDB" id="A0A7T5R0S1"/>
<dbReference type="Proteomes" id="UP000595362">
    <property type="component" value="Chromosome"/>
</dbReference>
<proteinExistence type="predicted"/>
<reference evidence="1 2" key="1">
    <citation type="submission" date="2020-07" db="EMBL/GenBank/DDBJ databases">
        <title>Huge and variable diversity of episymbiotic CPR bacteria and DPANN archaea in groundwater ecosystems.</title>
        <authorList>
            <person name="He C.Y."/>
            <person name="Keren R."/>
            <person name="Whittaker M."/>
            <person name="Farag I.F."/>
            <person name="Doudna J."/>
            <person name="Cate J.H.D."/>
            <person name="Banfield J.F."/>
        </authorList>
    </citation>
    <scope>NUCLEOTIDE SEQUENCE [LARGE SCALE GENOMIC DNA]</scope>
    <source>
        <strain evidence="1">NC_groundwater_70_Ag_B-0.1um_54_66</strain>
    </source>
</reference>
<gene>
    <name evidence="1" type="ORF">HYS17_07610</name>
</gene>
<name>A0A7T5R0S1_9BACT</name>
<evidence type="ECO:0000313" key="2">
    <source>
        <dbReference type="Proteomes" id="UP000595362"/>
    </source>
</evidence>
<sequence length="210" mass="23751">MKAISDDVVKQKCIQTPWITERRGEIKFGNIPEWLENTADMMPAGSKEQQDYRDAAELARSCYRDQVKAQLDPSKVADMCCNEPWTTAKNPLEVIGSRFGYVTEKLEHAAKLFPDGSAEQTAYIQAFEAGKQIYFQSMKEFAYRGALGKSRAEIEGINSQLWQTAHKLEGDGTYRSARLVKLCELLGHFQQNLNINVRQPGVHQYVAKGK</sequence>
<protein>
    <submittedName>
        <fullName evidence="1">Uncharacterized protein</fullName>
    </submittedName>
</protein>
<dbReference type="EMBL" id="CP066681">
    <property type="protein sequence ID" value="QQG35407.1"/>
    <property type="molecule type" value="Genomic_DNA"/>
</dbReference>